<keyword evidence="2" id="KW-1185">Reference proteome</keyword>
<dbReference type="AlphaFoldDB" id="A0A0D2DM72"/>
<dbReference type="HOGENOM" id="CLU_1219597_0_0_1"/>
<gene>
    <name evidence="1" type="ORF">PV04_10293</name>
</gene>
<name>A0A0D2DM72_9EURO</name>
<dbReference type="EMBL" id="KN846962">
    <property type="protein sequence ID" value="KIW63457.1"/>
    <property type="molecule type" value="Genomic_DNA"/>
</dbReference>
<evidence type="ECO:0000313" key="1">
    <source>
        <dbReference type="EMBL" id="KIW63457.1"/>
    </source>
</evidence>
<reference evidence="1 2" key="1">
    <citation type="submission" date="2015-01" db="EMBL/GenBank/DDBJ databases">
        <title>The Genome Sequence of Capronia semiimmersa CBS27337.</title>
        <authorList>
            <consortium name="The Broad Institute Genomics Platform"/>
            <person name="Cuomo C."/>
            <person name="de Hoog S."/>
            <person name="Gorbushina A."/>
            <person name="Stielow B."/>
            <person name="Teixiera M."/>
            <person name="Abouelleil A."/>
            <person name="Chapman S.B."/>
            <person name="Priest M."/>
            <person name="Young S.K."/>
            <person name="Wortman J."/>
            <person name="Nusbaum C."/>
            <person name="Birren B."/>
        </authorList>
    </citation>
    <scope>NUCLEOTIDE SEQUENCE [LARGE SCALE GENOMIC DNA]</scope>
    <source>
        <strain evidence="1 2">CBS 27337</strain>
    </source>
</reference>
<organism evidence="1 2">
    <name type="scientific">Phialophora macrospora</name>
    <dbReference type="NCBI Taxonomy" id="1851006"/>
    <lineage>
        <taxon>Eukaryota</taxon>
        <taxon>Fungi</taxon>
        <taxon>Dikarya</taxon>
        <taxon>Ascomycota</taxon>
        <taxon>Pezizomycotina</taxon>
        <taxon>Eurotiomycetes</taxon>
        <taxon>Chaetothyriomycetidae</taxon>
        <taxon>Chaetothyriales</taxon>
        <taxon>Herpotrichiellaceae</taxon>
        <taxon>Phialophora</taxon>
    </lineage>
</organism>
<proteinExistence type="predicted"/>
<sequence>MVPWQSEHGKMVPGGHKACPCRGHFMPLTDFTRGGVTGPPYYTPYVEFAGFLVDIVKRYPHLIRKLYGDTISESGFTAAPWSALRILRIIGMDSDDDEEICTAAEASEQVVAIILASLSNSDRWWGGRCHRLCPCRRDFSLGRIALRLGKAFWVPLMGGQYARRGSFELARLRTFFLSTERAHVLYLEFEATSKRAEQKEPGGQIPKIVVELHRVSLSIEEDIRAKGIVLASHDDNEWPSSCDE</sequence>
<protein>
    <submittedName>
        <fullName evidence="1">Uncharacterized protein</fullName>
    </submittedName>
</protein>
<accession>A0A0D2DM72</accession>
<evidence type="ECO:0000313" key="2">
    <source>
        <dbReference type="Proteomes" id="UP000054266"/>
    </source>
</evidence>
<dbReference type="Proteomes" id="UP000054266">
    <property type="component" value="Unassembled WGS sequence"/>
</dbReference>